<dbReference type="GO" id="GO:0015344">
    <property type="term" value="F:siderophore uptake transmembrane transporter activity"/>
    <property type="evidence" value="ECO:0007669"/>
    <property type="project" value="TreeGrafter"/>
</dbReference>
<accession>A0A538SC68</accession>
<evidence type="ECO:0000256" key="4">
    <source>
        <dbReference type="ARBA" id="ARBA00022692"/>
    </source>
</evidence>
<dbReference type="SUPFAM" id="SSF56935">
    <property type="entry name" value="Porins"/>
    <property type="match status" value="1"/>
</dbReference>
<keyword evidence="10" id="KW-0675">Receptor</keyword>
<dbReference type="PANTHER" id="PTHR30069:SF40">
    <property type="entry name" value="TONB-DEPENDENT RECEPTOR NMB0964-RELATED"/>
    <property type="match status" value="1"/>
</dbReference>
<dbReference type="GO" id="GO:0044718">
    <property type="term" value="P:siderophore transmembrane transport"/>
    <property type="evidence" value="ECO:0007669"/>
    <property type="project" value="TreeGrafter"/>
</dbReference>
<feature type="region of interest" description="Disordered" evidence="8">
    <location>
        <begin position="1"/>
        <end position="139"/>
    </location>
</feature>
<dbReference type="Proteomes" id="UP000320184">
    <property type="component" value="Unassembled WGS sequence"/>
</dbReference>
<evidence type="ECO:0000313" key="11">
    <source>
        <dbReference type="Proteomes" id="UP000320184"/>
    </source>
</evidence>
<dbReference type="AlphaFoldDB" id="A0A538SC68"/>
<proteinExistence type="predicted"/>
<name>A0A538SC68_UNCEI</name>
<evidence type="ECO:0000256" key="8">
    <source>
        <dbReference type="SAM" id="MobiDB-lite"/>
    </source>
</evidence>
<reference evidence="10 11" key="1">
    <citation type="journal article" date="2019" name="Nat. Microbiol.">
        <title>Mediterranean grassland soil C-N compound turnover is dependent on rainfall and depth, and is mediated by genomically divergent microorganisms.</title>
        <authorList>
            <person name="Diamond S."/>
            <person name="Andeer P.F."/>
            <person name="Li Z."/>
            <person name="Crits-Christoph A."/>
            <person name="Burstein D."/>
            <person name="Anantharaman K."/>
            <person name="Lane K.R."/>
            <person name="Thomas B.C."/>
            <person name="Pan C."/>
            <person name="Northen T.R."/>
            <person name="Banfield J.F."/>
        </authorList>
    </citation>
    <scope>NUCLEOTIDE SEQUENCE [LARGE SCALE GENOMIC DNA]</scope>
    <source>
        <strain evidence="10">WS_3</strain>
    </source>
</reference>
<dbReference type="EMBL" id="VBOT01000130">
    <property type="protein sequence ID" value="TMQ48956.1"/>
    <property type="molecule type" value="Genomic_DNA"/>
</dbReference>
<feature type="compositionally biased region" description="Basic and acidic residues" evidence="8">
    <location>
        <begin position="15"/>
        <end position="29"/>
    </location>
</feature>
<dbReference type="InterPro" id="IPR039426">
    <property type="entry name" value="TonB-dep_rcpt-like"/>
</dbReference>
<evidence type="ECO:0000256" key="7">
    <source>
        <dbReference type="ARBA" id="ARBA00023237"/>
    </source>
</evidence>
<evidence type="ECO:0000256" key="2">
    <source>
        <dbReference type="ARBA" id="ARBA00022448"/>
    </source>
</evidence>
<dbReference type="InterPro" id="IPR036942">
    <property type="entry name" value="Beta-barrel_TonB_sf"/>
</dbReference>
<evidence type="ECO:0000256" key="1">
    <source>
        <dbReference type="ARBA" id="ARBA00004571"/>
    </source>
</evidence>
<dbReference type="InterPro" id="IPR000531">
    <property type="entry name" value="Beta-barrel_TonB"/>
</dbReference>
<evidence type="ECO:0000256" key="3">
    <source>
        <dbReference type="ARBA" id="ARBA00022452"/>
    </source>
</evidence>
<evidence type="ECO:0000259" key="9">
    <source>
        <dbReference type="Pfam" id="PF00593"/>
    </source>
</evidence>
<keyword evidence="3" id="KW-1134">Transmembrane beta strand</keyword>
<protein>
    <submittedName>
        <fullName evidence="10">TonB-dependent receptor</fullName>
    </submittedName>
</protein>
<evidence type="ECO:0000313" key="10">
    <source>
        <dbReference type="EMBL" id="TMQ48956.1"/>
    </source>
</evidence>
<evidence type="ECO:0000256" key="5">
    <source>
        <dbReference type="ARBA" id="ARBA00023077"/>
    </source>
</evidence>
<dbReference type="GO" id="GO:0009279">
    <property type="term" value="C:cell outer membrane"/>
    <property type="evidence" value="ECO:0007669"/>
    <property type="project" value="UniProtKB-SubCell"/>
</dbReference>
<sequence length="500" mass="56696">MGRSGRLHGRHRADRGHSRPRGDGVGRQRGERRHQRHHQGRRAHPRPARHRRRRQRGTRIRRRPLRRHPGLPRLLPGLREVIRSRALAPSQQAGGGRRLPDKPGWRPHRLDTIGDRRTLEGDAYGGSERQPNAGATDISGGNAIARWTRQFSRTSDLELKAYYDHTDRDVPAVFRETLDTYDVTLRHRFHPGGLSDLVWGVGYRGTHDHVRNSPALAFLPWRRTQNVYTCFAQDELAFLGDRLRVTVGSKFEHNDDTGFEYQPGARLAWAPAVSHTLWAAASRAVRSPSRIDRDFFVPATPPYLLVGSPDFESEVLQALELGYKVQAAQRLTASIATFYNRYDRLRSLEMGPPAFLANRVEGRTYGLEGEATYQVSASWRVTPGITLLRMDLRTTPGSTDVTQVRQEGDSPRAQFFLRSSLALPNQVTVDFAVRDVGELPNQPVPHYATADARLAWQPTRGPELAIVGQNLLDPQYPEFGRPAARREVRRSVYGKATWRF</sequence>
<keyword evidence="5" id="KW-0798">TonB box</keyword>
<feature type="domain" description="TonB-dependent receptor-like beta-barrel" evidence="9">
    <location>
        <begin position="121"/>
        <end position="471"/>
    </location>
</feature>
<feature type="compositionally biased region" description="Basic and acidic residues" evidence="8">
    <location>
        <begin position="98"/>
        <end position="120"/>
    </location>
</feature>
<feature type="compositionally biased region" description="Basic residues" evidence="8">
    <location>
        <begin position="30"/>
        <end position="70"/>
    </location>
</feature>
<comment type="subcellular location">
    <subcellularLocation>
        <location evidence="1">Cell outer membrane</location>
        <topology evidence="1">Multi-pass membrane protein</topology>
    </subcellularLocation>
</comment>
<keyword evidence="6" id="KW-0472">Membrane</keyword>
<keyword evidence="4" id="KW-0812">Transmembrane</keyword>
<dbReference type="PANTHER" id="PTHR30069">
    <property type="entry name" value="TONB-DEPENDENT OUTER MEMBRANE RECEPTOR"/>
    <property type="match status" value="1"/>
</dbReference>
<feature type="compositionally biased region" description="Basic residues" evidence="8">
    <location>
        <begin position="1"/>
        <end position="14"/>
    </location>
</feature>
<comment type="caution">
    <text evidence="10">The sequence shown here is derived from an EMBL/GenBank/DDBJ whole genome shotgun (WGS) entry which is preliminary data.</text>
</comment>
<keyword evidence="2" id="KW-0813">Transport</keyword>
<gene>
    <name evidence="10" type="ORF">E6K73_10750</name>
</gene>
<organism evidence="10 11">
    <name type="scientific">Eiseniibacteriota bacterium</name>
    <dbReference type="NCBI Taxonomy" id="2212470"/>
    <lineage>
        <taxon>Bacteria</taxon>
        <taxon>Candidatus Eiseniibacteriota</taxon>
    </lineage>
</organism>
<keyword evidence="7" id="KW-0998">Cell outer membrane</keyword>
<dbReference type="Pfam" id="PF00593">
    <property type="entry name" value="TonB_dep_Rec_b-barrel"/>
    <property type="match status" value="1"/>
</dbReference>
<dbReference type="Gene3D" id="2.40.170.20">
    <property type="entry name" value="TonB-dependent receptor, beta-barrel domain"/>
    <property type="match status" value="1"/>
</dbReference>
<evidence type="ECO:0000256" key="6">
    <source>
        <dbReference type="ARBA" id="ARBA00023136"/>
    </source>
</evidence>